<dbReference type="Gramene" id="Kaladp0070s0036.1.v1.1">
    <property type="protein sequence ID" value="Kaladp0070s0036.1.v1.1"/>
    <property type="gene ID" value="Kaladp0070s0036.v1.1"/>
</dbReference>
<evidence type="ECO:0000256" key="1">
    <source>
        <dbReference type="ARBA" id="ARBA00011073"/>
    </source>
</evidence>
<keyword evidence="5" id="KW-0720">Serine protease</keyword>
<reference evidence="9" key="1">
    <citation type="submission" date="2021-01" db="UniProtKB">
        <authorList>
            <consortium name="EnsemblPlants"/>
        </authorList>
    </citation>
    <scope>IDENTIFICATION</scope>
</reference>
<comment type="similarity">
    <text evidence="1 6">Belongs to the peptidase S8 family.</text>
</comment>
<evidence type="ECO:0000313" key="9">
    <source>
        <dbReference type="EnsemblPlants" id="Kaladp0070s0036.1.v1.1"/>
    </source>
</evidence>
<dbReference type="Proteomes" id="UP000594263">
    <property type="component" value="Unplaced"/>
</dbReference>
<feature type="domain" description="Peptidase S8/S53" evidence="8">
    <location>
        <begin position="139"/>
        <end position="478"/>
    </location>
</feature>
<dbReference type="AlphaFoldDB" id="A0A7N0UL27"/>
<keyword evidence="3" id="KW-0732">Signal</keyword>
<comment type="caution">
    <text evidence="6">Lacks conserved residue(s) required for the propagation of feature annotation.</text>
</comment>
<dbReference type="GO" id="GO:0006508">
    <property type="term" value="P:proteolysis"/>
    <property type="evidence" value="ECO:0007669"/>
    <property type="project" value="UniProtKB-KW"/>
</dbReference>
<dbReference type="InterPro" id="IPR000209">
    <property type="entry name" value="Peptidase_S8/S53_dom"/>
</dbReference>
<keyword evidence="2" id="KW-0645">Protease</keyword>
<dbReference type="CDD" id="cd04852">
    <property type="entry name" value="Peptidases_S8_3"/>
    <property type="match status" value="1"/>
</dbReference>
<evidence type="ECO:0000256" key="6">
    <source>
        <dbReference type="PROSITE-ProRule" id="PRU01240"/>
    </source>
</evidence>
<keyword evidence="10" id="KW-1185">Reference proteome</keyword>
<accession>A0A7N0UL27</accession>
<feature type="region of interest" description="Disordered" evidence="7">
    <location>
        <begin position="459"/>
        <end position="504"/>
    </location>
</feature>
<evidence type="ECO:0000256" key="5">
    <source>
        <dbReference type="ARBA" id="ARBA00022825"/>
    </source>
</evidence>
<dbReference type="Gene3D" id="3.40.50.200">
    <property type="entry name" value="Peptidase S8/S53 domain"/>
    <property type="match status" value="1"/>
</dbReference>
<dbReference type="Gene3D" id="3.50.30.30">
    <property type="match status" value="1"/>
</dbReference>
<evidence type="ECO:0000313" key="10">
    <source>
        <dbReference type="Proteomes" id="UP000594263"/>
    </source>
</evidence>
<keyword evidence="4" id="KW-0378">Hydrolase</keyword>
<dbReference type="FunFam" id="3.50.30.30:FF:000005">
    <property type="entry name" value="subtilisin-like protease SBT1.5"/>
    <property type="match status" value="1"/>
</dbReference>
<evidence type="ECO:0000256" key="3">
    <source>
        <dbReference type="ARBA" id="ARBA00022729"/>
    </source>
</evidence>
<dbReference type="Pfam" id="PF00082">
    <property type="entry name" value="Peptidase_S8"/>
    <property type="match status" value="1"/>
</dbReference>
<dbReference type="PROSITE" id="PS51892">
    <property type="entry name" value="SUBTILASE"/>
    <property type="match status" value="1"/>
</dbReference>
<dbReference type="InterPro" id="IPR045051">
    <property type="entry name" value="SBT"/>
</dbReference>
<sequence>MASPDSQPSLRRVRHKDLLRCLELSESFQIAFTSCKPPEAGTISAYLPLAVLNQMFFRKAIWAMESLSVFSTQVLPESRAFSDNGLGPIPKKWKGACVSGQAFNSSHCNKKIIGARYFVSGIEAEYGLFNTSGGEEYMSPRDANGHGTHTASTAAGSSVGNVSYKGLARGTLRGGAPRARLAVYKVCWNVGGGQCASADMLKAFDEAIHDGVDVLSLSIGGSIPVFADVDERDGIATGSYHAVANGITVVCAAGNAGPAAYNVQNTAPWILTVAASSVDRLFYTPVTLGNNKTYVGEALYVGKTVGFKGFVYPEGTDLEPTANSLCEDLRINQTLASGKVVLCFTSTVGRSPVARAARAVSDAGGVGVIVAKSKIGTLAACTDDFPCIEVDYEAGTQMLFYIRSTGSPVVKLSPSRTVVGKPVTARVAYFSARGPSHQVIETDLVPCSHQVCNCHYRSHHRSIRDSDPGRRLSAKTSGSIRFRGRHYQPQRGSQPRSSLRHGHG</sequence>
<dbReference type="EnsemblPlants" id="Kaladp0070s0036.1.v1.1">
    <property type="protein sequence ID" value="Kaladp0070s0036.1.v1.1"/>
    <property type="gene ID" value="Kaladp0070s0036.v1.1"/>
</dbReference>
<dbReference type="InterPro" id="IPR034197">
    <property type="entry name" value="Peptidases_S8_3"/>
</dbReference>
<evidence type="ECO:0000259" key="8">
    <source>
        <dbReference type="Pfam" id="PF00082"/>
    </source>
</evidence>
<dbReference type="Gramene" id="Kaladp0070s0036.3.v1.1">
    <property type="protein sequence ID" value="Kaladp0070s0036.3.v1.1"/>
    <property type="gene ID" value="Kaladp0070s0036.v1.1"/>
</dbReference>
<dbReference type="CDD" id="cd02120">
    <property type="entry name" value="PA_subtilisin_like"/>
    <property type="match status" value="1"/>
</dbReference>
<evidence type="ECO:0000256" key="2">
    <source>
        <dbReference type="ARBA" id="ARBA00022670"/>
    </source>
</evidence>
<proteinExistence type="inferred from homology"/>
<dbReference type="GO" id="GO:0004252">
    <property type="term" value="F:serine-type endopeptidase activity"/>
    <property type="evidence" value="ECO:0007669"/>
    <property type="project" value="InterPro"/>
</dbReference>
<dbReference type="PANTHER" id="PTHR10795">
    <property type="entry name" value="PROPROTEIN CONVERTASE SUBTILISIN/KEXIN"/>
    <property type="match status" value="1"/>
</dbReference>
<evidence type="ECO:0000256" key="4">
    <source>
        <dbReference type="ARBA" id="ARBA00022801"/>
    </source>
</evidence>
<dbReference type="SUPFAM" id="SSF52743">
    <property type="entry name" value="Subtilisin-like"/>
    <property type="match status" value="1"/>
</dbReference>
<dbReference type="InterPro" id="IPR036852">
    <property type="entry name" value="Peptidase_S8/S53_dom_sf"/>
</dbReference>
<name>A0A7N0UL27_KALFE</name>
<evidence type="ECO:0000256" key="7">
    <source>
        <dbReference type="SAM" id="MobiDB-lite"/>
    </source>
</evidence>
<dbReference type="OMA" id="IHYSIFA"/>
<dbReference type="EnsemblPlants" id="Kaladp0070s0036.3.v1.1">
    <property type="protein sequence ID" value="Kaladp0070s0036.3.v1.1"/>
    <property type="gene ID" value="Kaladp0070s0036.v1.1"/>
</dbReference>
<organism evidence="9 10">
    <name type="scientific">Kalanchoe fedtschenkoi</name>
    <name type="common">Lavender scallops</name>
    <name type="synonym">South American air plant</name>
    <dbReference type="NCBI Taxonomy" id="63787"/>
    <lineage>
        <taxon>Eukaryota</taxon>
        <taxon>Viridiplantae</taxon>
        <taxon>Streptophyta</taxon>
        <taxon>Embryophyta</taxon>
        <taxon>Tracheophyta</taxon>
        <taxon>Spermatophyta</taxon>
        <taxon>Magnoliopsida</taxon>
        <taxon>eudicotyledons</taxon>
        <taxon>Gunneridae</taxon>
        <taxon>Pentapetalae</taxon>
        <taxon>Saxifragales</taxon>
        <taxon>Crassulaceae</taxon>
        <taxon>Kalanchoe</taxon>
    </lineage>
</organism>
<protein>
    <recommendedName>
        <fullName evidence="8">Peptidase S8/S53 domain-containing protein</fullName>
    </recommendedName>
</protein>